<evidence type="ECO:0000313" key="1">
    <source>
        <dbReference type="EMBL" id="QJA85089.1"/>
    </source>
</evidence>
<protein>
    <submittedName>
        <fullName evidence="1">Putative capsid protein</fullName>
    </submittedName>
</protein>
<dbReference type="AlphaFoldDB" id="A0A6M3KST2"/>
<dbReference type="EMBL" id="MT142553">
    <property type="protein sequence ID" value="QJA85089.1"/>
    <property type="molecule type" value="Genomic_DNA"/>
</dbReference>
<sequence length="320" mass="35799">MPTVTASADYVRYSQPGIHLAENFAAVLAAGLDEVAKRDMKRPAEGAQFFHPRTANKASIKFQSYYGLGVVAQNRDADDLPYDEQGLGFDYEITMNTFRGAIAIEKELQEDELYGAISDLQSNLVESAKTAVELVMADVFNRGLGTAGAPFICEDGMYFIDSSRPNAHTQAGTWSNLEASASITPTSLYTAQLAFAALKDERGMLAPQVMRRIVCRPTDEKTLWEILKSDLRPTDAMNAPNYMKGRFEYTVYNYLTSAVILYLAGDPKSAQNELEFVWRKRPEIVTWKDGTNPDITRQRIRYRIGIGCRRPYLWRGGVVS</sequence>
<dbReference type="Pfam" id="PF25209">
    <property type="entry name" value="Phage_capsid_4"/>
    <property type="match status" value="1"/>
</dbReference>
<proteinExistence type="predicted"/>
<reference evidence="1" key="1">
    <citation type="submission" date="2020-03" db="EMBL/GenBank/DDBJ databases">
        <title>The deep terrestrial virosphere.</title>
        <authorList>
            <person name="Holmfeldt K."/>
            <person name="Nilsson E."/>
            <person name="Simone D."/>
            <person name="Lopez-Fernandez M."/>
            <person name="Wu X."/>
            <person name="de Brujin I."/>
            <person name="Lundin D."/>
            <person name="Andersson A."/>
            <person name="Bertilsson S."/>
            <person name="Dopson M."/>
        </authorList>
    </citation>
    <scope>NUCLEOTIDE SEQUENCE</scope>
    <source>
        <strain evidence="1">MM415B02281</strain>
    </source>
</reference>
<name>A0A6M3KST2_9ZZZZ</name>
<organism evidence="1">
    <name type="scientific">viral metagenome</name>
    <dbReference type="NCBI Taxonomy" id="1070528"/>
    <lineage>
        <taxon>unclassified sequences</taxon>
        <taxon>metagenomes</taxon>
        <taxon>organismal metagenomes</taxon>
    </lineage>
</organism>
<gene>
    <name evidence="1" type="ORF">MM415B02281_0013</name>
</gene>
<accession>A0A6M3KST2</accession>